<keyword evidence="3" id="KW-1185">Reference proteome</keyword>
<evidence type="ECO:0000313" key="2">
    <source>
        <dbReference type="EMBL" id="PMB98517.1"/>
    </source>
</evidence>
<feature type="transmembrane region" description="Helical" evidence="1">
    <location>
        <begin position="25"/>
        <end position="47"/>
    </location>
</feature>
<sequence length="111" mass="11483">MRHITTPDASASQTEHPWRATARTLVQSIGGTAGTLLLIFLLVPGAMDELAAALGELGIVIPAAAIALPPVIARIMAIPGVEAALRKIQLGAAPSVEVVDEDGNDVYTPEH</sequence>
<keyword evidence="1" id="KW-0812">Transmembrane</keyword>
<feature type="transmembrane region" description="Helical" evidence="1">
    <location>
        <begin position="59"/>
        <end position="77"/>
    </location>
</feature>
<keyword evidence="1" id="KW-1133">Transmembrane helix</keyword>
<evidence type="ECO:0000256" key="1">
    <source>
        <dbReference type="SAM" id="Phobius"/>
    </source>
</evidence>
<accession>A0A2N6PIN4</accession>
<comment type="caution">
    <text evidence="2">The sequence shown here is derived from an EMBL/GenBank/DDBJ whole genome shotgun (WGS) entry which is preliminary data.</text>
</comment>
<dbReference type="Proteomes" id="UP000235703">
    <property type="component" value="Unassembled WGS sequence"/>
</dbReference>
<protein>
    <submittedName>
        <fullName evidence="2">Uncharacterized protein</fullName>
    </submittedName>
</protein>
<keyword evidence="1" id="KW-0472">Membrane</keyword>
<reference evidence="2 3" key="1">
    <citation type="submission" date="2017-09" db="EMBL/GenBank/DDBJ databases">
        <title>Bacterial strain isolated from the female urinary microbiota.</title>
        <authorList>
            <person name="Thomas-White K."/>
            <person name="Kumar N."/>
            <person name="Forster S."/>
            <person name="Putonti C."/>
            <person name="Lawley T."/>
            <person name="Wolfe A.J."/>
        </authorList>
    </citation>
    <scope>NUCLEOTIDE SEQUENCE [LARGE SCALE GENOMIC DNA]</scope>
    <source>
        <strain evidence="2 3">UMB0680</strain>
    </source>
</reference>
<evidence type="ECO:0000313" key="3">
    <source>
        <dbReference type="Proteomes" id="UP000235703"/>
    </source>
</evidence>
<gene>
    <name evidence="2" type="ORF">CJ198_04025</name>
</gene>
<dbReference type="EMBL" id="PNFZ01000002">
    <property type="protein sequence ID" value="PMB98517.1"/>
    <property type="molecule type" value="Genomic_DNA"/>
</dbReference>
<proteinExistence type="predicted"/>
<name>A0A2N6PIN4_9MICO</name>
<organism evidence="2 3">
    <name type="scientific">Brevibacterium luteolum</name>
    <dbReference type="NCBI Taxonomy" id="199591"/>
    <lineage>
        <taxon>Bacteria</taxon>
        <taxon>Bacillati</taxon>
        <taxon>Actinomycetota</taxon>
        <taxon>Actinomycetes</taxon>
        <taxon>Micrococcales</taxon>
        <taxon>Brevibacteriaceae</taxon>
        <taxon>Brevibacterium</taxon>
    </lineage>
</organism>
<dbReference type="RefSeq" id="WP_102161062.1">
    <property type="nucleotide sequence ID" value="NZ_PNFZ01000002.1"/>
</dbReference>
<dbReference type="OrthoDB" id="3400135at2"/>
<dbReference type="AlphaFoldDB" id="A0A2N6PIN4"/>